<sequence>MTFSYTEDDADLGGLISARIELDRIYTHLRGDTVEYNDIVTNTATSFTDLISANIQSVASENESAWQDALMACVCAHGVIDQWISDVRWYRERIEEIRSNFTTAVTGLDNMTEYQQKEVMYTSQATQAYSELEERADECSDMLADGPTPATLRKLNEAGHVGNVAFAITGDYEYWPYDEESGEELGEMIANGEFGGDYEALHAAMVALAARAAEASQRGDELPEGELDFLEAVLAGTDDILLDLPDGFRGEPSDQQKNEIATFLGLSIVALSHESTGGGHDRLPDSVRNVAAGVQGGDGYFTGGPGRQNGGYDTWIEDAAGLMYLLDGATHPNGTPMELGSETSLKLTAAVSEVAGALPSEHNMYTTDITYTPDDEGNATLSSLLRVAAANEDANHALLTGSEEPNGRDAEEIFTDLYTFEWNDDGRAAAELTNWIADGETSHHPDEPDRSREALVGLMDIVTSESMQARLSSTGQEVEDSMTTIDKNGEEKTREFDWKDVSIGHLNPEIAGGFADIFESHVDVFASLDGMDGGNRIDDYPNSYEDGNVSLSMDSREAFAELIAGSEEAASRMFDSTVEYNETSLAEYMSAFNGAPDTDAAAQAGNLWSIVDTAVTNEADTRVQNHNGQVDEENKREQFILGLVNSYNPHPQASSAIGFLGGELLKEEHLKLTDTDGDHESLPRNTWVYERAQIHAIDGLAGRGEGYEDLIDPRMTPNNDSVSLNREDWFEFSEEERANREEEIGRSPSEDPLTDSWNSVRNREWPDDRSPEQRPDVSDTIDERGEAFDTPRTYVNDYVDTFSRYAAK</sequence>
<feature type="region of interest" description="Disordered" evidence="1">
    <location>
        <begin position="734"/>
        <end position="792"/>
    </location>
</feature>
<evidence type="ECO:0000313" key="4">
    <source>
        <dbReference type="Proteomes" id="UP000572051"/>
    </source>
</evidence>
<feature type="compositionally biased region" description="Basic and acidic residues" evidence="1">
    <location>
        <begin position="734"/>
        <end position="749"/>
    </location>
</feature>
<dbReference type="Pfam" id="PF23275">
    <property type="entry name" value="TPR_23"/>
    <property type="match status" value="1"/>
</dbReference>
<dbReference type="EMBL" id="JACCFS010000001">
    <property type="protein sequence ID" value="NYJ35556.1"/>
    <property type="molecule type" value="Genomic_DNA"/>
</dbReference>
<gene>
    <name evidence="3" type="ORF">HNR10_003437</name>
</gene>
<organism evidence="3 4">
    <name type="scientific">Nocardiopsis aegyptia</name>
    <dbReference type="NCBI Taxonomy" id="220378"/>
    <lineage>
        <taxon>Bacteria</taxon>
        <taxon>Bacillati</taxon>
        <taxon>Actinomycetota</taxon>
        <taxon>Actinomycetes</taxon>
        <taxon>Streptosporangiales</taxon>
        <taxon>Nocardiopsidaceae</taxon>
        <taxon>Nocardiopsis</taxon>
    </lineage>
</organism>
<name>A0A7Z0EPZ2_9ACTN</name>
<dbReference type="Proteomes" id="UP000572051">
    <property type="component" value="Unassembled WGS sequence"/>
</dbReference>
<protein>
    <recommendedName>
        <fullName evidence="2">TPR repeat domain-containing protein</fullName>
    </recommendedName>
</protein>
<dbReference type="InterPro" id="IPR057037">
    <property type="entry name" value="TPR_rep_actino"/>
</dbReference>
<comment type="caution">
    <text evidence="3">The sequence shown here is derived from an EMBL/GenBank/DDBJ whole genome shotgun (WGS) entry which is preliminary data.</text>
</comment>
<dbReference type="AlphaFoldDB" id="A0A7Z0EPZ2"/>
<feature type="domain" description="TPR repeat" evidence="2">
    <location>
        <begin position="213"/>
        <end position="435"/>
    </location>
</feature>
<evidence type="ECO:0000313" key="3">
    <source>
        <dbReference type="EMBL" id="NYJ35556.1"/>
    </source>
</evidence>
<proteinExistence type="predicted"/>
<evidence type="ECO:0000256" key="1">
    <source>
        <dbReference type="SAM" id="MobiDB-lite"/>
    </source>
</evidence>
<feature type="compositionally biased region" description="Basic and acidic residues" evidence="1">
    <location>
        <begin position="761"/>
        <end position="789"/>
    </location>
</feature>
<reference evidence="3 4" key="1">
    <citation type="submission" date="2020-07" db="EMBL/GenBank/DDBJ databases">
        <title>Sequencing the genomes of 1000 actinobacteria strains.</title>
        <authorList>
            <person name="Klenk H.-P."/>
        </authorList>
    </citation>
    <scope>NUCLEOTIDE SEQUENCE [LARGE SCALE GENOMIC DNA]</scope>
    <source>
        <strain evidence="3 4">DSM 44442</strain>
    </source>
</reference>
<accession>A0A7Z0EPZ2</accession>
<keyword evidence="4" id="KW-1185">Reference proteome</keyword>
<evidence type="ECO:0000259" key="2">
    <source>
        <dbReference type="Pfam" id="PF23275"/>
    </source>
</evidence>
<dbReference type="RefSeq" id="WP_179824785.1">
    <property type="nucleotide sequence ID" value="NZ_JACCFS010000001.1"/>
</dbReference>